<keyword evidence="2" id="KW-1185">Reference proteome</keyword>
<dbReference type="SUPFAM" id="SSF46785">
    <property type="entry name" value="Winged helix' DNA-binding domain"/>
    <property type="match status" value="1"/>
</dbReference>
<dbReference type="InterPro" id="IPR036388">
    <property type="entry name" value="WH-like_DNA-bd_sf"/>
</dbReference>
<dbReference type="InterPro" id="IPR000944">
    <property type="entry name" value="Tscrpt_reg_Rrf2"/>
</dbReference>
<sequence length="138" mass="15438">MNSEFIVAVHAMVFLHHKADTLSSETLAENVCTNPVRIRRVLAKLKKAGLVETREGRTAGGYSYQKTRQVTLGQIAKALNVKFADTTWHSGNKEMNCQVASGMAGYIDNLYSSLNHLCDEYLDTITIADVERELFKKE</sequence>
<dbReference type="OrthoDB" id="3242805at2"/>
<name>A0A2K9P0S6_9FIRM</name>
<dbReference type="AlphaFoldDB" id="A0A2K9P0S6"/>
<accession>A0A2K9P0S6</accession>
<dbReference type="GO" id="GO:0003700">
    <property type="term" value="F:DNA-binding transcription factor activity"/>
    <property type="evidence" value="ECO:0007669"/>
    <property type="project" value="TreeGrafter"/>
</dbReference>
<dbReference type="Pfam" id="PF02082">
    <property type="entry name" value="Rrf2"/>
    <property type="match status" value="1"/>
</dbReference>
<dbReference type="PANTHER" id="PTHR33221">
    <property type="entry name" value="WINGED HELIX-TURN-HELIX TRANSCRIPTIONAL REGULATOR, RRF2 FAMILY"/>
    <property type="match status" value="1"/>
</dbReference>
<evidence type="ECO:0000313" key="2">
    <source>
        <dbReference type="Proteomes" id="UP000235589"/>
    </source>
</evidence>
<dbReference type="KEGG" id="mpec:B9O19_00672"/>
<dbReference type="Proteomes" id="UP000235589">
    <property type="component" value="Chromosome"/>
</dbReference>
<gene>
    <name evidence="1" type="ORF">B9O19_00672</name>
</gene>
<dbReference type="InterPro" id="IPR036390">
    <property type="entry name" value="WH_DNA-bd_sf"/>
</dbReference>
<proteinExistence type="predicted"/>
<evidence type="ECO:0000313" key="1">
    <source>
        <dbReference type="EMBL" id="AUO18855.1"/>
    </source>
</evidence>
<dbReference type="PROSITE" id="PS51197">
    <property type="entry name" value="HTH_RRF2_2"/>
    <property type="match status" value="1"/>
</dbReference>
<dbReference type="GeneID" id="98062098"/>
<protein>
    <submittedName>
        <fullName evidence="1">Putative transcriptional regulator</fullName>
    </submittedName>
</protein>
<reference evidence="1 2" key="1">
    <citation type="submission" date="2017-04" db="EMBL/GenBank/DDBJ databases">
        <title>Monoglobus pectinilyticus 14 draft genome.</title>
        <authorList>
            <person name="Kim C."/>
            <person name="Rosendale D.I."/>
            <person name="Kelly W.J."/>
            <person name="Tannock G.W."/>
            <person name="Patchett M.L."/>
            <person name="Jordens J.Z."/>
        </authorList>
    </citation>
    <scope>NUCLEOTIDE SEQUENCE [LARGE SCALE GENOMIC DNA]</scope>
    <source>
        <strain evidence="1 2">14</strain>
    </source>
</reference>
<dbReference type="RefSeq" id="WP_102365107.1">
    <property type="nucleotide sequence ID" value="NZ_CP020991.1"/>
</dbReference>
<dbReference type="Gene3D" id="1.10.10.10">
    <property type="entry name" value="Winged helix-like DNA-binding domain superfamily/Winged helix DNA-binding domain"/>
    <property type="match status" value="1"/>
</dbReference>
<organism evidence="1 2">
    <name type="scientific">Monoglobus pectinilyticus</name>
    <dbReference type="NCBI Taxonomy" id="1981510"/>
    <lineage>
        <taxon>Bacteria</taxon>
        <taxon>Bacillati</taxon>
        <taxon>Bacillota</taxon>
        <taxon>Clostridia</taxon>
        <taxon>Monoglobales</taxon>
        <taxon>Monoglobaceae</taxon>
        <taxon>Monoglobus</taxon>
    </lineage>
</organism>
<dbReference type="EMBL" id="CP020991">
    <property type="protein sequence ID" value="AUO18855.1"/>
    <property type="molecule type" value="Genomic_DNA"/>
</dbReference>
<dbReference type="PANTHER" id="PTHR33221:SF15">
    <property type="entry name" value="HTH-TYPE TRANSCRIPTIONAL REGULATOR YWGB-RELATED"/>
    <property type="match status" value="1"/>
</dbReference>
<dbReference type="GO" id="GO:0005829">
    <property type="term" value="C:cytosol"/>
    <property type="evidence" value="ECO:0007669"/>
    <property type="project" value="TreeGrafter"/>
</dbReference>